<feature type="compositionally biased region" description="Basic and acidic residues" evidence="2">
    <location>
        <begin position="92"/>
        <end position="104"/>
    </location>
</feature>
<dbReference type="SMART" id="SM00355">
    <property type="entry name" value="ZnF_C2H2"/>
    <property type="match status" value="2"/>
</dbReference>
<gene>
    <name evidence="4" type="ORF">ODALV1_LOCUS28752</name>
</gene>
<feature type="domain" description="C2H2-type" evidence="3">
    <location>
        <begin position="68"/>
        <end position="95"/>
    </location>
</feature>
<dbReference type="EMBL" id="CAXLJM020000147">
    <property type="protein sequence ID" value="CAL8141515.1"/>
    <property type="molecule type" value="Genomic_DNA"/>
</dbReference>
<dbReference type="SUPFAM" id="SSF57667">
    <property type="entry name" value="beta-beta-alpha zinc fingers"/>
    <property type="match status" value="1"/>
</dbReference>
<accession>A0ABP1S1Q8</accession>
<dbReference type="Pfam" id="PF00096">
    <property type="entry name" value="zf-C2H2"/>
    <property type="match status" value="2"/>
</dbReference>
<dbReference type="Proteomes" id="UP001642540">
    <property type="component" value="Unassembled WGS sequence"/>
</dbReference>
<evidence type="ECO:0000313" key="5">
    <source>
        <dbReference type="Proteomes" id="UP001642540"/>
    </source>
</evidence>
<evidence type="ECO:0000256" key="1">
    <source>
        <dbReference type="PROSITE-ProRule" id="PRU00042"/>
    </source>
</evidence>
<dbReference type="PROSITE" id="PS50157">
    <property type="entry name" value="ZINC_FINGER_C2H2_2"/>
    <property type="match status" value="2"/>
</dbReference>
<comment type="caution">
    <text evidence="4">The sequence shown here is derived from an EMBL/GenBank/DDBJ whole genome shotgun (WGS) entry which is preliminary data.</text>
</comment>
<keyword evidence="1" id="KW-0479">Metal-binding</keyword>
<reference evidence="4 5" key="1">
    <citation type="submission" date="2024-08" db="EMBL/GenBank/DDBJ databases">
        <authorList>
            <person name="Cucini C."/>
            <person name="Frati F."/>
        </authorList>
    </citation>
    <scope>NUCLEOTIDE SEQUENCE [LARGE SCALE GENOMIC DNA]</scope>
</reference>
<proteinExistence type="predicted"/>
<dbReference type="InterPro" id="IPR013087">
    <property type="entry name" value="Znf_C2H2_type"/>
</dbReference>
<sequence>MSYTQEKHEGTLATAEKGKKVRNRAFQFYHFSVNEPTLACPQCDEVFKVKDDLRRHHKRRHYEGDRQHVCQHCGVSIVKKSQFERHLRIHEREDKTSESFRNDFDPISQHQHNNLRNNTQETEVNVNTQGTSQTLEIQGTLEASLSPAADIKDPVPDFG</sequence>
<evidence type="ECO:0000313" key="4">
    <source>
        <dbReference type="EMBL" id="CAL8141515.1"/>
    </source>
</evidence>
<dbReference type="PROSITE" id="PS00028">
    <property type="entry name" value="ZINC_FINGER_C2H2_1"/>
    <property type="match status" value="2"/>
</dbReference>
<dbReference type="InterPro" id="IPR036236">
    <property type="entry name" value="Znf_C2H2_sf"/>
</dbReference>
<keyword evidence="1" id="KW-0862">Zinc</keyword>
<keyword evidence="1" id="KW-0863">Zinc-finger</keyword>
<evidence type="ECO:0000259" key="3">
    <source>
        <dbReference type="PROSITE" id="PS50157"/>
    </source>
</evidence>
<organism evidence="4 5">
    <name type="scientific">Orchesella dallaii</name>
    <dbReference type="NCBI Taxonomy" id="48710"/>
    <lineage>
        <taxon>Eukaryota</taxon>
        <taxon>Metazoa</taxon>
        <taxon>Ecdysozoa</taxon>
        <taxon>Arthropoda</taxon>
        <taxon>Hexapoda</taxon>
        <taxon>Collembola</taxon>
        <taxon>Entomobryomorpha</taxon>
        <taxon>Entomobryoidea</taxon>
        <taxon>Orchesellidae</taxon>
        <taxon>Orchesellinae</taxon>
        <taxon>Orchesella</taxon>
    </lineage>
</organism>
<dbReference type="Gene3D" id="3.30.160.60">
    <property type="entry name" value="Classic Zinc Finger"/>
    <property type="match status" value="1"/>
</dbReference>
<evidence type="ECO:0000256" key="2">
    <source>
        <dbReference type="SAM" id="MobiDB-lite"/>
    </source>
</evidence>
<protein>
    <recommendedName>
        <fullName evidence="3">C2H2-type domain-containing protein</fullName>
    </recommendedName>
</protein>
<feature type="region of interest" description="Disordered" evidence="2">
    <location>
        <begin position="92"/>
        <end position="128"/>
    </location>
</feature>
<name>A0ABP1S1Q8_9HEXA</name>
<keyword evidence="5" id="KW-1185">Reference proteome</keyword>
<feature type="domain" description="C2H2-type" evidence="3">
    <location>
        <begin position="38"/>
        <end position="67"/>
    </location>
</feature>
<feature type="compositionally biased region" description="Low complexity" evidence="2">
    <location>
        <begin position="117"/>
        <end position="128"/>
    </location>
</feature>